<protein>
    <submittedName>
        <fullName evidence="6">Zinc finger MYND domain-containing protein</fullName>
    </submittedName>
</protein>
<dbReference type="EMBL" id="BPQB01000031">
    <property type="protein sequence ID" value="GJE93277.1"/>
    <property type="molecule type" value="Genomic_DNA"/>
</dbReference>
<evidence type="ECO:0000313" key="6">
    <source>
        <dbReference type="EMBL" id="GJE93277.1"/>
    </source>
</evidence>
<reference evidence="6 7" key="1">
    <citation type="submission" date="2021-08" db="EMBL/GenBank/DDBJ databases">
        <title>Draft Genome Sequence of Phanerochaete sordida strain YK-624.</title>
        <authorList>
            <person name="Mori T."/>
            <person name="Dohra H."/>
            <person name="Suzuki T."/>
            <person name="Kawagishi H."/>
            <person name="Hirai H."/>
        </authorList>
    </citation>
    <scope>NUCLEOTIDE SEQUENCE [LARGE SCALE GENOMIC DNA]</scope>
    <source>
        <strain evidence="6 7">YK-624</strain>
    </source>
</reference>
<dbReference type="GO" id="GO:0008270">
    <property type="term" value="F:zinc ion binding"/>
    <property type="evidence" value="ECO:0007669"/>
    <property type="project" value="UniProtKB-KW"/>
</dbReference>
<evidence type="ECO:0000256" key="1">
    <source>
        <dbReference type="ARBA" id="ARBA00022723"/>
    </source>
</evidence>
<gene>
    <name evidence="6" type="ORF">PsYK624_094360</name>
</gene>
<proteinExistence type="predicted"/>
<evidence type="ECO:0000256" key="4">
    <source>
        <dbReference type="PROSITE-ProRule" id="PRU00134"/>
    </source>
</evidence>
<keyword evidence="2 4" id="KW-0863">Zinc-finger</keyword>
<dbReference type="Proteomes" id="UP000703269">
    <property type="component" value="Unassembled WGS sequence"/>
</dbReference>
<dbReference type="AlphaFoldDB" id="A0A9P3GCL5"/>
<organism evidence="6 7">
    <name type="scientific">Phanerochaete sordida</name>
    <dbReference type="NCBI Taxonomy" id="48140"/>
    <lineage>
        <taxon>Eukaryota</taxon>
        <taxon>Fungi</taxon>
        <taxon>Dikarya</taxon>
        <taxon>Basidiomycota</taxon>
        <taxon>Agaricomycotina</taxon>
        <taxon>Agaricomycetes</taxon>
        <taxon>Polyporales</taxon>
        <taxon>Phanerochaetaceae</taxon>
        <taxon>Phanerochaete</taxon>
    </lineage>
</organism>
<dbReference type="InterPro" id="IPR002893">
    <property type="entry name" value="Znf_MYND"/>
</dbReference>
<evidence type="ECO:0000256" key="2">
    <source>
        <dbReference type="ARBA" id="ARBA00022771"/>
    </source>
</evidence>
<dbReference type="Pfam" id="PF01753">
    <property type="entry name" value="zf-MYND"/>
    <property type="match status" value="1"/>
</dbReference>
<evidence type="ECO:0000256" key="3">
    <source>
        <dbReference type="ARBA" id="ARBA00022833"/>
    </source>
</evidence>
<dbReference type="PROSITE" id="PS01360">
    <property type="entry name" value="ZF_MYND_1"/>
    <property type="match status" value="1"/>
</dbReference>
<keyword evidence="7" id="KW-1185">Reference proteome</keyword>
<dbReference type="Gene3D" id="6.10.140.2220">
    <property type="match status" value="1"/>
</dbReference>
<dbReference type="OrthoDB" id="2951111at2759"/>
<name>A0A9P3GCL5_9APHY</name>
<accession>A0A9P3GCL5</accession>
<evidence type="ECO:0000259" key="5">
    <source>
        <dbReference type="PROSITE" id="PS50865"/>
    </source>
</evidence>
<keyword evidence="1" id="KW-0479">Metal-binding</keyword>
<keyword evidence="3" id="KW-0862">Zinc</keyword>
<dbReference type="PROSITE" id="PS50865">
    <property type="entry name" value="ZF_MYND_2"/>
    <property type="match status" value="1"/>
</dbReference>
<evidence type="ECO:0000313" key="7">
    <source>
        <dbReference type="Proteomes" id="UP000703269"/>
    </source>
</evidence>
<comment type="caution">
    <text evidence="6">The sequence shown here is derived from an EMBL/GenBank/DDBJ whole genome shotgun (WGS) entry which is preliminary data.</text>
</comment>
<sequence length="288" mass="33199">MITGNAEYGDFFRDSATGCTSHDHISEALIRDFKDEEVVDRELLTVIVLEIIRDSTREDPSSESGGDYQALASHSLGAARRQLCRGNQDVETEADILSTTLTLLNQEKTEPYALLSGRQVYGCLSLLCHYMMLQINRNDREELDELGSLIFSWIPRFSTLDKDDSSPKTIAVRQHALRAWRRVKEGFERRRLRERDEDWETCVAIWEDIWAYIPVTRLDKLPRESPFELLRRCGWSECACSVHAPAHSMRVCKGCWLVAYCGPNCQENDWEKGGHRQRCRRRTAVVLQ</sequence>
<feature type="domain" description="MYND-type" evidence="5">
    <location>
        <begin position="230"/>
        <end position="279"/>
    </location>
</feature>
<dbReference type="SUPFAM" id="SSF144232">
    <property type="entry name" value="HIT/MYND zinc finger-like"/>
    <property type="match status" value="1"/>
</dbReference>